<evidence type="ECO:0000256" key="2">
    <source>
        <dbReference type="ARBA" id="ARBA00022803"/>
    </source>
</evidence>
<evidence type="ECO:0000256" key="4">
    <source>
        <dbReference type="SAM" id="SignalP"/>
    </source>
</evidence>
<name>A0A350HCF2_UNCW3</name>
<evidence type="ECO:0000313" key="6">
    <source>
        <dbReference type="Proteomes" id="UP000264062"/>
    </source>
</evidence>
<dbReference type="Gene3D" id="1.25.40.10">
    <property type="entry name" value="Tetratricopeptide repeat domain"/>
    <property type="match status" value="2"/>
</dbReference>
<dbReference type="AlphaFoldDB" id="A0A350HCF2"/>
<proteinExistence type="predicted"/>
<dbReference type="PANTHER" id="PTHR45641:SF19">
    <property type="entry name" value="NEPHROCYSTIN-3"/>
    <property type="match status" value="1"/>
</dbReference>
<dbReference type="InterPro" id="IPR019734">
    <property type="entry name" value="TPR_rpt"/>
</dbReference>
<keyword evidence="4" id="KW-0732">Signal</keyword>
<keyword evidence="2 3" id="KW-0802">TPR repeat</keyword>
<accession>A0A350HCF2</accession>
<protein>
    <submittedName>
        <fullName evidence="5">Uncharacterized protein</fullName>
    </submittedName>
</protein>
<evidence type="ECO:0000313" key="5">
    <source>
        <dbReference type="EMBL" id="HAV93218.1"/>
    </source>
</evidence>
<organism evidence="5 6">
    <name type="scientific">candidate division WOR-3 bacterium</name>
    <dbReference type="NCBI Taxonomy" id="2052148"/>
    <lineage>
        <taxon>Bacteria</taxon>
        <taxon>Bacteria division WOR-3</taxon>
    </lineage>
</organism>
<comment type="caution">
    <text evidence="5">The sequence shown here is derived from an EMBL/GenBank/DDBJ whole genome shotgun (WGS) entry which is preliminary data.</text>
</comment>
<gene>
    <name evidence="5" type="ORF">DCW38_08595</name>
</gene>
<reference evidence="5 6" key="1">
    <citation type="journal article" date="2018" name="Nat. Biotechnol.">
        <title>A standardized bacterial taxonomy based on genome phylogeny substantially revises the tree of life.</title>
        <authorList>
            <person name="Parks D.H."/>
            <person name="Chuvochina M."/>
            <person name="Waite D.W."/>
            <person name="Rinke C."/>
            <person name="Skarshewski A."/>
            <person name="Chaumeil P.A."/>
            <person name="Hugenholtz P."/>
        </authorList>
    </citation>
    <scope>NUCLEOTIDE SEQUENCE [LARGE SCALE GENOMIC DNA]</scope>
    <source>
        <strain evidence="5">UBA9956</strain>
    </source>
</reference>
<dbReference type="SUPFAM" id="SSF48452">
    <property type="entry name" value="TPR-like"/>
    <property type="match status" value="2"/>
</dbReference>
<keyword evidence="1" id="KW-0677">Repeat</keyword>
<dbReference type="PANTHER" id="PTHR45641">
    <property type="entry name" value="TETRATRICOPEPTIDE REPEAT PROTEIN (AFU_ORTHOLOGUE AFUA_6G03870)"/>
    <property type="match status" value="1"/>
</dbReference>
<feature type="repeat" description="TPR" evidence="3">
    <location>
        <begin position="284"/>
        <end position="317"/>
    </location>
</feature>
<feature type="signal peptide" evidence="4">
    <location>
        <begin position="1"/>
        <end position="29"/>
    </location>
</feature>
<dbReference type="Pfam" id="PF13424">
    <property type="entry name" value="TPR_12"/>
    <property type="match status" value="2"/>
</dbReference>
<evidence type="ECO:0000256" key="1">
    <source>
        <dbReference type="ARBA" id="ARBA00022737"/>
    </source>
</evidence>
<dbReference type="EMBL" id="DMZY01000258">
    <property type="protein sequence ID" value="HAV93218.1"/>
    <property type="molecule type" value="Genomic_DNA"/>
</dbReference>
<dbReference type="Proteomes" id="UP000264062">
    <property type="component" value="Unassembled WGS sequence"/>
</dbReference>
<feature type="repeat" description="TPR" evidence="3">
    <location>
        <begin position="244"/>
        <end position="277"/>
    </location>
</feature>
<feature type="repeat" description="TPR" evidence="3">
    <location>
        <begin position="202"/>
        <end position="235"/>
    </location>
</feature>
<dbReference type="Pfam" id="PF13374">
    <property type="entry name" value="TPR_10"/>
    <property type="match status" value="1"/>
</dbReference>
<evidence type="ECO:0000256" key="3">
    <source>
        <dbReference type="PROSITE-ProRule" id="PRU00339"/>
    </source>
</evidence>
<dbReference type="SMART" id="SM00028">
    <property type="entry name" value="TPR"/>
    <property type="match status" value="4"/>
</dbReference>
<sequence length="336" mass="38455">MKKEELMKTFAFRSFMILILSLSALVCFADQWQDDYDEADELYKGGYYEDAMVKAEDLAVFSKNEFGVNSPEMGHAYNILGLINSKLGNFTQSEENFKKAITSFENAGSAEKSNVGILKSNLGDLYYQNFFDEDAQNYLEDAVEILEDLNGTGNYNSNLEIPYYDLYSIYYNGAYYADAADAMKKLVELEKKNYGKTDTLVGVDLRNLGWVYVMWGKYDDAEKYMKEAVEVLEKNGGYKKEQLGLAYNDYGVLFDYQSEYSKAITYYKKAVEIFKASNNDKELGNSYNNIGLAHQKLNENASAVEYYKKAYDLYKSVYGEDDENTQEVKDNLDSVQ</sequence>
<dbReference type="PROSITE" id="PS50005">
    <property type="entry name" value="TPR"/>
    <property type="match status" value="3"/>
</dbReference>
<feature type="chain" id="PRO_5016634312" evidence="4">
    <location>
        <begin position="30"/>
        <end position="336"/>
    </location>
</feature>
<dbReference type="InterPro" id="IPR011990">
    <property type="entry name" value="TPR-like_helical_dom_sf"/>
</dbReference>